<evidence type="ECO:0000256" key="3">
    <source>
        <dbReference type="RuleBase" id="RU003719"/>
    </source>
</evidence>
<accession>A0A6L3NIY4</accession>
<reference evidence="6 7" key="1">
    <citation type="submission" date="2019-09" db="EMBL/GenBank/DDBJ databases">
        <title>Draft genome sequences of 48 bacterial type strains from the CCUG.</title>
        <authorList>
            <person name="Tunovic T."/>
            <person name="Pineiro-Iglesias B."/>
            <person name="Unosson C."/>
            <person name="Inganas E."/>
            <person name="Ohlen M."/>
            <person name="Cardew S."/>
            <person name="Jensie-Markopoulos S."/>
            <person name="Salva-Serra F."/>
            <person name="Jaen-Luchoro D."/>
            <person name="Karlsson R."/>
            <person name="Svensson-Stadler L."/>
            <person name="Chun J."/>
            <person name="Moore E."/>
        </authorList>
    </citation>
    <scope>NUCLEOTIDE SEQUENCE [LARGE SCALE GENOMIC DNA]</scope>
    <source>
        <strain evidence="6 7">CCUG 65687</strain>
    </source>
</reference>
<dbReference type="Pfam" id="PF02826">
    <property type="entry name" value="2-Hacid_dh_C"/>
    <property type="match status" value="1"/>
</dbReference>
<dbReference type="InterPro" id="IPR036291">
    <property type="entry name" value="NAD(P)-bd_dom_sf"/>
</dbReference>
<comment type="similarity">
    <text evidence="1 3">Belongs to the D-isomer specific 2-hydroxyacid dehydrogenase family.</text>
</comment>
<dbReference type="SUPFAM" id="SSF51735">
    <property type="entry name" value="NAD(P)-binding Rossmann-fold domains"/>
    <property type="match status" value="1"/>
</dbReference>
<evidence type="ECO:0000256" key="2">
    <source>
        <dbReference type="ARBA" id="ARBA00023002"/>
    </source>
</evidence>
<dbReference type="FunFam" id="3.40.50.720:FF:000462">
    <property type="entry name" value="Glyoxylate reductase (NADP+)"/>
    <property type="match status" value="1"/>
</dbReference>
<sequence length="329" mass="35063">MQKILVARPIFPDVIERLEQYFEVDWNNGDVLAPDALAARLADKDGALTAGDPVGAAVLAAAPRLRVVSNMAVGYNNFDMAAFNAANVLGTNTPDVLNESTADFGWALMMAAARRIAESEHWLRAGHWQKWAYDGFLGSDIYGSTLGVIGMGRIGQALARRARGFGMQVIYHNRSRVAPGIEAELNAEYVSKDDLLARADHVVLVLPYTKENHHTIGAAELAKMKRTATLTNIARGGIVDDAALAAALRDGTIAAAGLDVYEGEPSVHPALLEVPNVVLTPHIASATEKTRRAMANLAADNLIAALGEGPRAGRPPNPINPDVIGKPRA</sequence>
<dbReference type="PANTHER" id="PTHR10996">
    <property type="entry name" value="2-HYDROXYACID DEHYDROGENASE-RELATED"/>
    <property type="match status" value="1"/>
</dbReference>
<dbReference type="EMBL" id="VZOL01000111">
    <property type="protein sequence ID" value="KAB0679430.1"/>
    <property type="molecule type" value="Genomic_DNA"/>
</dbReference>
<dbReference type="GO" id="GO:0051287">
    <property type="term" value="F:NAD binding"/>
    <property type="evidence" value="ECO:0007669"/>
    <property type="project" value="InterPro"/>
</dbReference>
<dbReference type="Proteomes" id="UP000473571">
    <property type="component" value="Unassembled WGS sequence"/>
</dbReference>
<gene>
    <name evidence="6" type="ORF">F7R13_11730</name>
</gene>
<dbReference type="InterPro" id="IPR029752">
    <property type="entry name" value="D-isomer_DH_CS1"/>
</dbReference>
<organism evidence="6 7">
    <name type="scientific">Burkholderia territorii</name>
    <dbReference type="NCBI Taxonomy" id="1503055"/>
    <lineage>
        <taxon>Bacteria</taxon>
        <taxon>Pseudomonadati</taxon>
        <taxon>Pseudomonadota</taxon>
        <taxon>Betaproteobacteria</taxon>
        <taxon>Burkholderiales</taxon>
        <taxon>Burkholderiaceae</taxon>
        <taxon>Burkholderia</taxon>
        <taxon>Burkholderia cepacia complex</taxon>
    </lineage>
</organism>
<feature type="domain" description="D-isomer specific 2-hydroxyacid dehydrogenase NAD-binding" evidence="5">
    <location>
        <begin position="107"/>
        <end position="284"/>
    </location>
</feature>
<dbReference type="SUPFAM" id="SSF52283">
    <property type="entry name" value="Formate/glycerate dehydrogenase catalytic domain-like"/>
    <property type="match status" value="1"/>
</dbReference>
<dbReference type="GO" id="GO:0030267">
    <property type="term" value="F:glyoxylate reductase (NADPH) activity"/>
    <property type="evidence" value="ECO:0007669"/>
    <property type="project" value="TreeGrafter"/>
</dbReference>
<comment type="caution">
    <text evidence="6">The sequence shown here is derived from an EMBL/GenBank/DDBJ whole genome shotgun (WGS) entry which is preliminary data.</text>
</comment>
<feature type="domain" description="D-isomer specific 2-hydroxyacid dehydrogenase catalytic" evidence="4">
    <location>
        <begin position="4"/>
        <end position="313"/>
    </location>
</feature>
<proteinExistence type="inferred from homology"/>
<dbReference type="CDD" id="cd05301">
    <property type="entry name" value="GDH"/>
    <property type="match status" value="1"/>
</dbReference>
<dbReference type="InterPro" id="IPR006140">
    <property type="entry name" value="D-isomer_DH_NAD-bd"/>
</dbReference>
<keyword evidence="2 3" id="KW-0560">Oxidoreductase</keyword>
<dbReference type="Pfam" id="PF00389">
    <property type="entry name" value="2-Hacid_dh"/>
    <property type="match status" value="1"/>
</dbReference>
<evidence type="ECO:0000259" key="5">
    <source>
        <dbReference type="Pfam" id="PF02826"/>
    </source>
</evidence>
<dbReference type="PROSITE" id="PS00065">
    <property type="entry name" value="D_2_HYDROXYACID_DH_1"/>
    <property type="match status" value="1"/>
</dbReference>
<dbReference type="RefSeq" id="WP_151004837.1">
    <property type="nucleotide sequence ID" value="NZ_CABVPO010000020.1"/>
</dbReference>
<dbReference type="AlphaFoldDB" id="A0A6L3NIY4"/>
<dbReference type="Gene3D" id="3.40.50.720">
    <property type="entry name" value="NAD(P)-binding Rossmann-like Domain"/>
    <property type="match status" value="2"/>
</dbReference>
<dbReference type="PANTHER" id="PTHR10996:SF283">
    <property type="entry name" value="GLYOXYLATE_HYDROXYPYRUVATE REDUCTASE B"/>
    <property type="match status" value="1"/>
</dbReference>
<protein>
    <submittedName>
        <fullName evidence="6">D-glycerate dehydrogenase</fullName>
    </submittedName>
</protein>
<dbReference type="InterPro" id="IPR050223">
    <property type="entry name" value="D-isomer_2-hydroxyacid_DH"/>
</dbReference>
<evidence type="ECO:0000259" key="4">
    <source>
        <dbReference type="Pfam" id="PF00389"/>
    </source>
</evidence>
<evidence type="ECO:0000256" key="1">
    <source>
        <dbReference type="ARBA" id="ARBA00005854"/>
    </source>
</evidence>
<dbReference type="GO" id="GO:0016618">
    <property type="term" value="F:hydroxypyruvate reductase [NAD(P)H] activity"/>
    <property type="evidence" value="ECO:0007669"/>
    <property type="project" value="TreeGrafter"/>
</dbReference>
<name>A0A6L3NIY4_9BURK</name>
<dbReference type="InterPro" id="IPR006139">
    <property type="entry name" value="D-isomer_2_OHA_DH_cat_dom"/>
</dbReference>
<evidence type="ECO:0000313" key="7">
    <source>
        <dbReference type="Proteomes" id="UP000473571"/>
    </source>
</evidence>
<evidence type="ECO:0000313" key="6">
    <source>
        <dbReference type="EMBL" id="KAB0679430.1"/>
    </source>
</evidence>
<dbReference type="GO" id="GO:0005829">
    <property type="term" value="C:cytosol"/>
    <property type="evidence" value="ECO:0007669"/>
    <property type="project" value="TreeGrafter"/>
</dbReference>